<dbReference type="AlphaFoldDB" id="A0A8C9C7G3"/>
<name>A0A8C9C7G3_PHOSS</name>
<reference evidence="2" key="2">
    <citation type="submission" date="2025-08" db="UniProtKB">
        <authorList>
            <consortium name="Ensembl"/>
        </authorList>
    </citation>
    <scope>IDENTIFICATION</scope>
</reference>
<organism evidence="2 3">
    <name type="scientific">Phocoena sinus</name>
    <name type="common">Vaquita</name>
    <dbReference type="NCBI Taxonomy" id="42100"/>
    <lineage>
        <taxon>Eukaryota</taxon>
        <taxon>Metazoa</taxon>
        <taxon>Chordata</taxon>
        <taxon>Craniata</taxon>
        <taxon>Vertebrata</taxon>
        <taxon>Euteleostomi</taxon>
        <taxon>Mammalia</taxon>
        <taxon>Eutheria</taxon>
        <taxon>Laurasiatheria</taxon>
        <taxon>Artiodactyla</taxon>
        <taxon>Whippomorpha</taxon>
        <taxon>Cetacea</taxon>
        <taxon>Odontoceti</taxon>
        <taxon>Phocoenidae</taxon>
        <taxon>Phocoena</taxon>
    </lineage>
</organism>
<keyword evidence="3" id="KW-1185">Reference proteome</keyword>
<dbReference type="Ensembl" id="ENSPSNT00000021115.1">
    <property type="protein sequence ID" value="ENSPSNP00000018742.1"/>
    <property type="gene ID" value="ENSPSNG00000013766.1"/>
</dbReference>
<sequence length="166" mass="17218">ISASDTPKSRFDTSSFPPVSTPAPPPKPLSKRSCCHFPVGPLAARSGAAPPARSPAAARHPASALTLLMMSSRDISILSAMAARRHVTSCAARVFPVPRPRSGRGLAVGRRRRQGARRRVRAGPRGSAGAAENCRAAAAVVYIPSRAAPALPTESGWGGARLGRRG</sequence>
<proteinExistence type="predicted"/>
<protein>
    <submittedName>
        <fullName evidence="2">Uncharacterized protein</fullName>
    </submittedName>
</protein>
<reference evidence="2" key="3">
    <citation type="submission" date="2025-09" db="UniProtKB">
        <authorList>
            <consortium name="Ensembl"/>
        </authorList>
    </citation>
    <scope>IDENTIFICATION</scope>
</reference>
<evidence type="ECO:0000313" key="2">
    <source>
        <dbReference type="Ensembl" id="ENSPSNP00000018742.1"/>
    </source>
</evidence>
<evidence type="ECO:0000256" key="1">
    <source>
        <dbReference type="SAM" id="MobiDB-lite"/>
    </source>
</evidence>
<dbReference type="GeneTree" id="ENSGT00950000184814"/>
<reference evidence="2" key="1">
    <citation type="submission" date="2019-08" db="EMBL/GenBank/DDBJ databases">
        <title>Phocoena sinus (Vaquita) genome, mPhoSin1, primary haplotype.</title>
        <authorList>
            <person name="Morin P."/>
            <person name="Mountcastle J."/>
            <person name="Fungtammasan C."/>
            <person name="Rhie A."/>
            <person name="Rojas-Bracho L."/>
            <person name="Smith C.R."/>
            <person name="Taylor B.L."/>
            <person name="Gulland F.M.D."/>
            <person name="Musser W."/>
            <person name="Houck M."/>
            <person name="Haase B."/>
            <person name="Paez S."/>
            <person name="Howe K."/>
            <person name="Torrance J."/>
            <person name="Formenti G."/>
            <person name="Phillippy A."/>
            <person name="Ryder O."/>
            <person name="Jarvis E.D."/>
            <person name="Fedrigo O."/>
        </authorList>
    </citation>
    <scope>NUCLEOTIDE SEQUENCE [LARGE SCALE GENOMIC DNA]</scope>
</reference>
<feature type="compositionally biased region" description="Pro residues" evidence="1">
    <location>
        <begin position="19"/>
        <end position="28"/>
    </location>
</feature>
<dbReference type="Proteomes" id="UP000694554">
    <property type="component" value="Chromosome 20"/>
</dbReference>
<feature type="region of interest" description="Disordered" evidence="1">
    <location>
        <begin position="102"/>
        <end position="129"/>
    </location>
</feature>
<feature type="region of interest" description="Disordered" evidence="1">
    <location>
        <begin position="1"/>
        <end position="34"/>
    </location>
</feature>
<accession>A0A8C9C7G3</accession>
<evidence type="ECO:0000313" key="3">
    <source>
        <dbReference type="Proteomes" id="UP000694554"/>
    </source>
</evidence>
<feature type="compositionally biased region" description="Basic residues" evidence="1">
    <location>
        <begin position="109"/>
        <end position="122"/>
    </location>
</feature>